<evidence type="ECO:0000313" key="2">
    <source>
        <dbReference type="Proteomes" id="UP000015605"/>
    </source>
</evidence>
<organism evidence="1 2">
    <name type="scientific">Helicobacter pylori UM114</name>
    <dbReference type="NCBI Taxonomy" id="1355531"/>
    <lineage>
        <taxon>Bacteria</taxon>
        <taxon>Pseudomonadati</taxon>
        <taxon>Campylobacterota</taxon>
        <taxon>Epsilonproteobacteria</taxon>
        <taxon>Campylobacterales</taxon>
        <taxon>Helicobacteraceae</taxon>
        <taxon>Helicobacter</taxon>
    </lineage>
</organism>
<gene>
    <name evidence="1" type="ORF">N207_04995</name>
</gene>
<dbReference type="EMBL" id="AUSS01000003">
    <property type="protein sequence ID" value="EPZ93617.1"/>
    <property type="molecule type" value="Genomic_DNA"/>
</dbReference>
<name>T0GCA8_HELPX</name>
<accession>T0GCA8</accession>
<dbReference type="AlphaFoldDB" id="T0GCA8"/>
<proteinExistence type="predicted"/>
<evidence type="ECO:0000313" key="1">
    <source>
        <dbReference type="EMBL" id="EPZ93617.1"/>
    </source>
</evidence>
<dbReference type="Proteomes" id="UP000015605">
    <property type="component" value="Unassembled WGS sequence"/>
</dbReference>
<protein>
    <submittedName>
        <fullName evidence="1">Uncharacterized protein</fullName>
    </submittedName>
</protein>
<comment type="caution">
    <text evidence="1">The sequence shown here is derived from an EMBL/GenBank/DDBJ whole genome shotgun (WGS) entry which is preliminary data.</text>
</comment>
<dbReference type="PATRIC" id="fig|1355531.3.peg.134"/>
<reference evidence="1 2" key="1">
    <citation type="journal article" date="2013" name="Genome Announc.">
        <title>Multiple genome sequences of Helicobacter pylori strains of diverse disease and antibiotic resistance backgrounds from Malaysia.</title>
        <authorList>
            <person name="Rehvathy V."/>
            <person name="Tan M.H."/>
            <person name="Gunaletchumy S.P."/>
            <person name="Teh X."/>
            <person name="Wang S."/>
            <person name="Baybayan P."/>
            <person name="Singh S."/>
            <person name="Ashby M."/>
            <person name="Kaakoush N.O."/>
            <person name="Mitchell H.M."/>
            <person name="Croft L.J."/>
            <person name="Goh K.L."/>
            <person name="Loke M.F."/>
            <person name="Vadivelu J."/>
        </authorList>
    </citation>
    <scope>NUCLEOTIDE SEQUENCE [LARGE SCALE GENOMIC DNA]</scope>
    <source>
        <strain evidence="1 2">UM114</strain>
    </source>
</reference>
<sequence>MTDLFVYSGLYNTAFIIELKTLKNSLFFLPYLFNLMANF</sequence>